<dbReference type="EMBL" id="CAKKLH010000190">
    <property type="protein sequence ID" value="CAH0105531.1"/>
    <property type="molecule type" value="Genomic_DNA"/>
</dbReference>
<evidence type="ECO:0008006" key="7">
    <source>
        <dbReference type="Google" id="ProtNLM"/>
    </source>
</evidence>
<proteinExistence type="inferred from homology"/>
<keyword evidence="4" id="KW-0479">Metal-binding</keyword>
<dbReference type="Proteomes" id="UP000789390">
    <property type="component" value="Unassembled WGS sequence"/>
</dbReference>
<name>A0A8J2RMV8_9CRUS</name>
<gene>
    <name evidence="5" type="ORF">DGAL_LOCUS8587</name>
</gene>
<dbReference type="SUPFAM" id="SSF53448">
    <property type="entry name" value="Nucleotide-diphospho-sugar transferases"/>
    <property type="match status" value="1"/>
</dbReference>
<keyword evidence="3" id="KW-0808">Transferase</keyword>
<dbReference type="GO" id="GO:0046872">
    <property type="term" value="F:metal ion binding"/>
    <property type="evidence" value="ECO:0007669"/>
    <property type="project" value="UniProtKB-KW"/>
</dbReference>
<comment type="caution">
    <text evidence="5">The sequence shown here is derived from an EMBL/GenBank/DDBJ whole genome shotgun (WGS) entry which is preliminary data.</text>
</comment>
<dbReference type="InterPro" id="IPR050748">
    <property type="entry name" value="Glycosyltrans_8_dom-fam"/>
</dbReference>
<dbReference type="GO" id="GO:0005794">
    <property type="term" value="C:Golgi apparatus"/>
    <property type="evidence" value="ECO:0007669"/>
    <property type="project" value="TreeGrafter"/>
</dbReference>
<dbReference type="PANTHER" id="PTHR13778">
    <property type="entry name" value="GLYCOSYLTRANSFERASE 8 DOMAIN-CONTAINING PROTEIN"/>
    <property type="match status" value="1"/>
</dbReference>
<evidence type="ECO:0000256" key="1">
    <source>
        <dbReference type="ARBA" id="ARBA00006351"/>
    </source>
</evidence>
<dbReference type="Gene3D" id="3.90.550.10">
    <property type="entry name" value="Spore Coat Polysaccharide Biosynthesis Protein SpsA, Chain A"/>
    <property type="match status" value="1"/>
</dbReference>
<dbReference type="InterPro" id="IPR029044">
    <property type="entry name" value="Nucleotide-diphossugar_trans"/>
</dbReference>
<reference evidence="5" key="1">
    <citation type="submission" date="2021-11" db="EMBL/GenBank/DDBJ databases">
        <authorList>
            <person name="Schell T."/>
        </authorList>
    </citation>
    <scope>NUCLEOTIDE SEQUENCE</scope>
    <source>
        <strain evidence="5">M5</strain>
    </source>
</reference>
<keyword evidence="6" id="KW-1185">Reference proteome</keyword>
<evidence type="ECO:0000313" key="5">
    <source>
        <dbReference type="EMBL" id="CAH0105531.1"/>
    </source>
</evidence>
<evidence type="ECO:0000256" key="4">
    <source>
        <dbReference type="ARBA" id="ARBA00022723"/>
    </source>
</evidence>
<accession>A0A8J2RMV8</accession>
<dbReference type="GO" id="GO:0016757">
    <property type="term" value="F:glycosyltransferase activity"/>
    <property type="evidence" value="ECO:0007669"/>
    <property type="project" value="UniProtKB-KW"/>
</dbReference>
<dbReference type="InterPro" id="IPR002495">
    <property type="entry name" value="Glyco_trans_8"/>
</dbReference>
<sequence length="372" mass="41970">MFHRCPKKVVTGASLIWAGFMMYLLAHVQNFADYGGRFKTGAKYAQELVSNISHSTFDKAEIPKIESTTSQHTKNDRMNVVMQAREDNLGGLISALNSVVVNTKHLVHFYLIVPDDTTAHLQQWMKVPELSNVQYSLAKLPTDLEKYSNAGKFSFIDLFPSLHGPVIYLDPDVIVQGDLADLLDTPMLLKDLGAFSDDCHTGSVSKMVASRGETRYASRLNFKQPNIAKLNLNPLTCTFNTGVFVISDVDSWRKEKVSDEILDLVHSHERSSIIGPQGGSDVVEAAILATFYRRTSPLDPLWHVRNLGVTRGSRYSPFFLSNAKLLHWNGHFKPWKSSRSYGSTFEQKLWDNYFIRDPLGLFVPIRKKKSEI</sequence>
<evidence type="ECO:0000313" key="6">
    <source>
        <dbReference type="Proteomes" id="UP000789390"/>
    </source>
</evidence>
<dbReference type="Pfam" id="PF01501">
    <property type="entry name" value="Glyco_transf_8"/>
    <property type="match status" value="1"/>
</dbReference>
<evidence type="ECO:0000256" key="3">
    <source>
        <dbReference type="ARBA" id="ARBA00022679"/>
    </source>
</evidence>
<dbReference type="OrthoDB" id="411524at2759"/>
<dbReference type="PANTHER" id="PTHR13778:SF47">
    <property type="entry name" value="LIPOPOLYSACCHARIDE 1,3-GALACTOSYLTRANSFERASE"/>
    <property type="match status" value="1"/>
</dbReference>
<protein>
    <recommendedName>
        <fullName evidence="7">Glycosyltransferase 8 domain-containing protein</fullName>
    </recommendedName>
</protein>
<evidence type="ECO:0000256" key="2">
    <source>
        <dbReference type="ARBA" id="ARBA00022676"/>
    </source>
</evidence>
<dbReference type="AlphaFoldDB" id="A0A8J2RMV8"/>
<keyword evidence="2" id="KW-0328">Glycosyltransferase</keyword>
<organism evidence="5 6">
    <name type="scientific">Daphnia galeata</name>
    <dbReference type="NCBI Taxonomy" id="27404"/>
    <lineage>
        <taxon>Eukaryota</taxon>
        <taxon>Metazoa</taxon>
        <taxon>Ecdysozoa</taxon>
        <taxon>Arthropoda</taxon>
        <taxon>Crustacea</taxon>
        <taxon>Branchiopoda</taxon>
        <taxon>Diplostraca</taxon>
        <taxon>Cladocera</taxon>
        <taxon>Anomopoda</taxon>
        <taxon>Daphniidae</taxon>
        <taxon>Daphnia</taxon>
    </lineage>
</organism>
<comment type="similarity">
    <text evidence="1">Belongs to the glycosyltransferase 8 family.</text>
</comment>